<dbReference type="CDD" id="cd06170">
    <property type="entry name" value="LuxR_C_like"/>
    <property type="match status" value="1"/>
</dbReference>
<evidence type="ECO:0000256" key="2">
    <source>
        <dbReference type="ARBA" id="ARBA00023125"/>
    </source>
</evidence>
<feature type="domain" description="Response regulatory" evidence="6">
    <location>
        <begin position="1"/>
        <end position="115"/>
    </location>
</feature>
<dbReference type="Pfam" id="PF00072">
    <property type="entry name" value="Response_reg"/>
    <property type="match status" value="1"/>
</dbReference>
<reference evidence="7 8" key="1">
    <citation type="submission" date="2023-08" db="EMBL/GenBank/DDBJ databases">
        <title>Achromobacter seleniivolatilans sp. nov., isolated from seleniferous soil.</title>
        <authorList>
            <person name="Zhang S."/>
            <person name="Li K."/>
            <person name="Peng J."/>
            <person name="Zhao Q."/>
            <person name="Wang H."/>
            <person name="Guo Y."/>
        </authorList>
    </citation>
    <scope>NUCLEOTIDE SEQUENCE [LARGE SCALE GENOMIC DNA]</scope>
    <source>
        <strain evidence="7 8">R39</strain>
    </source>
</reference>
<dbReference type="SMART" id="SM00448">
    <property type="entry name" value="REC"/>
    <property type="match status" value="1"/>
</dbReference>
<dbReference type="InterPro" id="IPR001789">
    <property type="entry name" value="Sig_transdc_resp-reg_receiver"/>
</dbReference>
<dbReference type="PROSITE" id="PS50043">
    <property type="entry name" value="HTH_LUXR_2"/>
    <property type="match status" value="1"/>
</dbReference>
<evidence type="ECO:0000313" key="8">
    <source>
        <dbReference type="Proteomes" id="UP001234798"/>
    </source>
</evidence>
<evidence type="ECO:0000259" key="5">
    <source>
        <dbReference type="PROSITE" id="PS50043"/>
    </source>
</evidence>
<dbReference type="Gene3D" id="3.40.50.2300">
    <property type="match status" value="1"/>
</dbReference>
<gene>
    <name evidence="7" type="ORF">RAS12_09020</name>
</gene>
<dbReference type="SUPFAM" id="SSF46894">
    <property type="entry name" value="C-terminal effector domain of the bipartite response regulators"/>
    <property type="match status" value="1"/>
</dbReference>
<protein>
    <submittedName>
        <fullName evidence="7">Response regulator</fullName>
    </submittedName>
</protein>
<feature type="modified residue" description="4-aspartylphosphate" evidence="4">
    <location>
        <position position="50"/>
    </location>
</feature>
<dbReference type="Gene3D" id="1.10.10.10">
    <property type="entry name" value="Winged helix-like DNA-binding domain superfamily/Winged helix DNA-binding domain"/>
    <property type="match status" value="1"/>
</dbReference>
<dbReference type="PRINTS" id="PR00038">
    <property type="entry name" value="HTHLUXR"/>
</dbReference>
<keyword evidence="2" id="KW-0238">DNA-binding</keyword>
<dbReference type="PANTHER" id="PTHR44688:SF16">
    <property type="entry name" value="DNA-BINDING TRANSCRIPTIONAL ACTIVATOR DEVR_DOSR"/>
    <property type="match status" value="1"/>
</dbReference>
<evidence type="ECO:0000313" key="7">
    <source>
        <dbReference type="EMBL" id="WMD23682.1"/>
    </source>
</evidence>
<dbReference type="SMART" id="SM00421">
    <property type="entry name" value="HTH_LUXR"/>
    <property type="match status" value="1"/>
</dbReference>
<proteinExistence type="predicted"/>
<organism evidence="7 8">
    <name type="scientific">Achromobacter seleniivolatilans</name>
    <dbReference type="NCBI Taxonomy" id="3047478"/>
    <lineage>
        <taxon>Bacteria</taxon>
        <taxon>Pseudomonadati</taxon>
        <taxon>Pseudomonadota</taxon>
        <taxon>Betaproteobacteria</taxon>
        <taxon>Burkholderiales</taxon>
        <taxon>Alcaligenaceae</taxon>
        <taxon>Achromobacter</taxon>
    </lineage>
</organism>
<evidence type="ECO:0000256" key="1">
    <source>
        <dbReference type="ARBA" id="ARBA00023015"/>
    </source>
</evidence>
<dbReference type="InterPro" id="IPR011006">
    <property type="entry name" value="CheY-like_superfamily"/>
</dbReference>
<dbReference type="InterPro" id="IPR036388">
    <property type="entry name" value="WH-like_DNA-bd_sf"/>
</dbReference>
<keyword evidence="3" id="KW-0804">Transcription</keyword>
<evidence type="ECO:0000256" key="3">
    <source>
        <dbReference type="ARBA" id="ARBA00023163"/>
    </source>
</evidence>
<keyword evidence="8" id="KW-1185">Reference proteome</keyword>
<evidence type="ECO:0000259" key="6">
    <source>
        <dbReference type="PROSITE" id="PS50110"/>
    </source>
</evidence>
<accession>A0ABY9MAJ5</accession>
<dbReference type="RefSeq" id="WP_306951370.1">
    <property type="nucleotide sequence ID" value="NZ_CP132976.1"/>
</dbReference>
<dbReference type="CDD" id="cd17537">
    <property type="entry name" value="REC_FixJ"/>
    <property type="match status" value="1"/>
</dbReference>
<dbReference type="Proteomes" id="UP001234798">
    <property type="component" value="Chromosome"/>
</dbReference>
<name>A0ABY9MAJ5_9BURK</name>
<dbReference type="SUPFAM" id="SSF52172">
    <property type="entry name" value="CheY-like"/>
    <property type="match status" value="1"/>
</dbReference>
<dbReference type="PANTHER" id="PTHR44688">
    <property type="entry name" value="DNA-BINDING TRANSCRIPTIONAL ACTIVATOR DEVR_DOSR"/>
    <property type="match status" value="1"/>
</dbReference>
<dbReference type="Pfam" id="PF00196">
    <property type="entry name" value="GerE"/>
    <property type="match status" value="1"/>
</dbReference>
<keyword evidence="1" id="KW-0805">Transcription regulation</keyword>
<evidence type="ECO:0000256" key="4">
    <source>
        <dbReference type="PROSITE-ProRule" id="PRU00169"/>
    </source>
</evidence>
<feature type="domain" description="HTH luxR-type" evidence="5">
    <location>
        <begin position="131"/>
        <end position="196"/>
    </location>
</feature>
<keyword evidence="4" id="KW-0597">Phosphoprotein</keyword>
<dbReference type="InterPro" id="IPR000792">
    <property type="entry name" value="Tscrpt_reg_LuxR_C"/>
</dbReference>
<dbReference type="PROSITE" id="PS50110">
    <property type="entry name" value="RESPONSE_REGULATORY"/>
    <property type="match status" value="1"/>
</dbReference>
<dbReference type="InterPro" id="IPR016032">
    <property type="entry name" value="Sig_transdc_resp-reg_C-effctor"/>
</dbReference>
<sequence length="199" mass="22112">MVHIVDDDAAMRDALAWLFQTRNVHAYQWDSGEAFLSAWEPAMPGCILLDIRMPGMSGLEVFDALLERHASQAVVFLSGHGDLASAVEALKRGAADFIEKPFNDNDVVDRVLAAGVAAAKKRQAAQLAEQRETLLKTLSVRERDVLRCVLQGMLNKQIADMLGVSMRMVEVHRARVLEKMGLRNVVELARLFGHDFQNS</sequence>
<dbReference type="EMBL" id="CP132976">
    <property type="protein sequence ID" value="WMD23682.1"/>
    <property type="molecule type" value="Genomic_DNA"/>
</dbReference>